<keyword evidence="3" id="KW-0963">Cytoplasm</keyword>
<keyword evidence="3" id="KW-0694">RNA-binding</keyword>
<gene>
    <name evidence="3" type="primary">tmcAL</name>
    <name evidence="4" type="ORF">DFP95_101457</name>
</gene>
<dbReference type="NCBIfam" id="NF010191">
    <property type="entry name" value="PRK13670.1"/>
    <property type="match status" value="1"/>
</dbReference>
<comment type="caution">
    <text evidence="3">Lacks conserved residue(s) required for the propagation of feature annotation.</text>
</comment>
<dbReference type="Gene3D" id="3.40.50.620">
    <property type="entry name" value="HUPs"/>
    <property type="match status" value="1"/>
</dbReference>
<comment type="similarity">
    <text evidence="3">Belongs to the TmcAL family.</text>
</comment>
<dbReference type="Proteomes" id="UP000256869">
    <property type="component" value="Unassembled WGS sequence"/>
</dbReference>
<organism evidence="4 5">
    <name type="scientific">Cohnella lupini</name>
    <dbReference type="NCBI Taxonomy" id="1294267"/>
    <lineage>
        <taxon>Bacteria</taxon>
        <taxon>Bacillati</taxon>
        <taxon>Bacillota</taxon>
        <taxon>Bacilli</taxon>
        <taxon>Bacillales</taxon>
        <taxon>Paenibacillaceae</taxon>
        <taxon>Cohnella</taxon>
    </lineage>
</organism>
<dbReference type="AlphaFoldDB" id="A0A3D9IWS5"/>
<dbReference type="SUPFAM" id="SSF52374">
    <property type="entry name" value="Nucleotidylyl transferase"/>
    <property type="match status" value="1"/>
</dbReference>
<dbReference type="Pfam" id="PF05636">
    <property type="entry name" value="HIGH_NTase1"/>
    <property type="match status" value="1"/>
</dbReference>
<dbReference type="HAMAP" id="MF_01539">
    <property type="entry name" value="TmcAL"/>
    <property type="match status" value="1"/>
</dbReference>
<dbReference type="GO" id="GO:0016740">
    <property type="term" value="F:transferase activity"/>
    <property type="evidence" value="ECO:0007669"/>
    <property type="project" value="UniProtKB-KW"/>
</dbReference>
<name>A0A3D9IWS5_9BACL</name>
<feature type="binding site" evidence="3">
    <location>
        <begin position="7"/>
        <end position="20"/>
    </location>
    <ligand>
        <name>ATP</name>
        <dbReference type="ChEBI" id="CHEBI:30616"/>
    </ligand>
</feature>
<feature type="binding site" evidence="3">
    <location>
        <position position="102"/>
    </location>
    <ligand>
        <name>ATP</name>
        <dbReference type="ChEBI" id="CHEBI:30616"/>
    </ligand>
</feature>
<evidence type="ECO:0000313" key="5">
    <source>
        <dbReference type="Proteomes" id="UP000256869"/>
    </source>
</evidence>
<dbReference type="InterPro" id="IPR014729">
    <property type="entry name" value="Rossmann-like_a/b/a_fold"/>
</dbReference>
<keyword evidence="5" id="KW-1185">Reference proteome</keyword>
<keyword evidence="3" id="KW-0067">ATP-binding</keyword>
<dbReference type="GO" id="GO:0006400">
    <property type="term" value="P:tRNA modification"/>
    <property type="evidence" value="ECO:0007669"/>
    <property type="project" value="UniProtKB-UniRule"/>
</dbReference>
<dbReference type="EC" id="6.3.4.-" evidence="3"/>
<accession>A0A3D9IWS5</accession>
<dbReference type="GO" id="GO:0005737">
    <property type="term" value="C:cytoplasm"/>
    <property type="evidence" value="ECO:0007669"/>
    <property type="project" value="UniProtKB-SubCell"/>
</dbReference>
<evidence type="ECO:0000256" key="3">
    <source>
        <dbReference type="HAMAP-Rule" id="MF_01539"/>
    </source>
</evidence>
<comment type="catalytic activity">
    <reaction evidence="3">
        <text>cytidine(34) in elongator tRNA(Met) + acetate + ATP = N(4)-acetylcytidine(34) in elongator tRNA(Met) + AMP + diphosphate</text>
        <dbReference type="Rhea" id="RHEA:58144"/>
        <dbReference type="Rhea" id="RHEA-COMP:10693"/>
        <dbReference type="Rhea" id="RHEA-COMP:10694"/>
        <dbReference type="ChEBI" id="CHEBI:30089"/>
        <dbReference type="ChEBI" id="CHEBI:30616"/>
        <dbReference type="ChEBI" id="CHEBI:33019"/>
        <dbReference type="ChEBI" id="CHEBI:74900"/>
        <dbReference type="ChEBI" id="CHEBI:82748"/>
        <dbReference type="ChEBI" id="CHEBI:456215"/>
    </reaction>
</comment>
<keyword evidence="3" id="KW-0547">Nucleotide-binding</keyword>
<keyword evidence="1 3" id="KW-0436">Ligase</keyword>
<comment type="caution">
    <text evidence="4">The sequence shown here is derived from an EMBL/GenBank/DDBJ whole genome shotgun (WGS) entry which is preliminary data.</text>
</comment>
<reference evidence="4 5" key="1">
    <citation type="submission" date="2018-07" db="EMBL/GenBank/DDBJ databases">
        <title>Genomic Encyclopedia of Type Strains, Phase III (KMG-III): the genomes of soil and plant-associated and newly described type strains.</title>
        <authorList>
            <person name="Whitman W."/>
        </authorList>
    </citation>
    <scope>NUCLEOTIDE SEQUENCE [LARGE SCALE GENOMIC DNA]</scope>
    <source>
        <strain evidence="4 5">CECT 8236</strain>
    </source>
</reference>
<dbReference type="GO" id="GO:0016879">
    <property type="term" value="F:ligase activity, forming carbon-nitrogen bonds"/>
    <property type="evidence" value="ECO:0007669"/>
    <property type="project" value="UniProtKB-UniRule"/>
</dbReference>
<dbReference type="InterPro" id="IPR008513">
    <property type="entry name" value="tRNA(Met)_cyd_acetate_ligase"/>
</dbReference>
<keyword evidence="3" id="KW-0820">tRNA-binding</keyword>
<feature type="binding site" evidence="3">
    <location>
        <position position="192"/>
    </location>
    <ligand>
        <name>ATP</name>
        <dbReference type="ChEBI" id="CHEBI:30616"/>
    </ligand>
</feature>
<dbReference type="RefSeq" id="WP_115990917.1">
    <property type="nucleotide sequence ID" value="NZ_QRDY01000001.1"/>
</dbReference>
<proteinExistence type="inferred from homology"/>
<sequence length="411" mass="45481">MSTVGVIVEYNPLHNGHLYHLQQSKKITGADAVVAVMSGHFLQRGEPALADKWARAEMALRAGCDLVLELPVAYSSQPAQWFAYGSVAVLEATGIVDSVCFGSESGDVESLRTMAALLAEEPADFVSTLSARLKEGLPYPSAFTAAAKTYLQSKGMNDLAFSLTEPNHTLGLHYLIAMRKINSKMVPFSIRREKSEYGQSDITDIRIASATALRKLLLGQSGSLDQLEAYVPATTLDILKREIQAGRAPIHWEHYRSQLFHELYRQNESQLSEYAEVTEGLEHRIKSLLPRLPEHSIAALLQALKTKRYTHTKLQRMLLRILLGHRKESVGPTKLAAGIDYIRVLGFNERGQRLLHDMRAKAKVPIVASAAKESSPFLALDAQATAVYSLAFRNPDASAAYRDYTKPPIRI</sequence>
<evidence type="ECO:0000313" key="4">
    <source>
        <dbReference type="EMBL" id="RED65959.1"/>
    </source>
</evidence>
<dbReference type="OrthoDB" id="9769796at2"/>
<evidence type="ECO:0000256" key="2">
    <source>
        <dbReference type="ARBA" id="ARBA00022694"/>
    </source>
</evidence>
<protein>
    <recommendedName>
        <fullName evidence="3">tRNA(Met) cytidine acetate ligase</fullName>
        <ecNumber evidence="3">6.3.4.-</ecNumber>
    </recommendedName>
</protein>
<dbReference type="PANTHER" id="PTHR37825">
    <property type="entry name" value="TRNA(MET) CYTIDINE ACETATE LIGASE"/>
    <property type="match status" value="1"/>
</dbReference>
<comment type="subcellular location">
    <subcellularLocation>
        <location evidence="3">Cytoplasm</location>
    </subcellularLocation>
</comment>
<dbReference type="PANTHER" id="PTHR37825:SF1">
    <property type="entry name" value="TRNA(MET) CYTIDINE ACETATE LIGASE"/>
    <property type="match status" value="1"/>
</dbReference>
<comment type="function">
    <text evidence="3">Catalyzes the formation of N(4)-acetylcytidine (ac(4)C) at the wobble position of elongator tRNA(Met), using acetate and ATP as substrates. First activates an acetate ion to form acetyladenylate (Ac-AMP) and then transfers the acetyl group to tRNA to form ac(4)C34.</text>
</comment>
<evidence type="ECO:0000256" key="1">
    <source>
        <dbReference type="ARBA" id="ARBA00022598"/>
    </source>
</evidence>
<keyword evidence="2 3" id="KW-0819">tRNA processing</keyword>
<dbReference type="EMBL" id="QRDY01000001">
    <property type="protein sequence ID" value="RED65959.1"/>
    <property type="molecule type" value="Genomic_DNA"/>
</dbReference>
<dbReference type="GO" id="GO:0005524">
    <property type="term" value="F:ATP binding"/>
    <property type="evidence" value="ECO:0007669"/>
    <property type="project" value="UniProtKB-KW"/>
</dbReference>
<feature type="binding site" evidence="3">
    <location>
        <position position="167"/>
    </location>
    <ligand>
        <name>ATP</name>
        <dbReference type="ChEBI" id="CHEBI:30616"/>
    </ligand>
</feature>
<keyword evidence="4" id="KW-0808">Transferase</keyword>
<dbReference type="GO" id="GO:0000049">
    <property type="term" value="F:tRNA binding"/>
    <property type="evidence" value="ECO:0007669"/>
    <property type="project" value="UniProtKB-KW"/>
</dbReference>